<comment type="caution">
    <text evidence="3">The sequence shown here is derived from an EMBL/GenBank/DDBJ whole genome shotgun (WGS) entry which is preliminary data.</text>
</comment>
<dbReference type="Proteomes" id="UP000794436">
    <property type="component" value="Unassembled WGS sequence"/>
</dbReference>
<evidence type="ECO:0000313" key="3">
    <source>
        <dbReference type="EMBL" id="TMW62136.1"/>
    </source>
</evidence>
<dbReference type="Pfam" id="PF10309">
    <property type="entry name" value="NCBP3"/>
    <property type="match status" value="1"/>
</dbReference>
<dbReference type="GO" id="GO:0003729">
    <property type="term" value="F:mRNA binding"/>
    <property type="evidence" value="ECO:0007669"/>
    <property type="project" value="InterPro"/>
</dbReference>
<dbReference type="GO" id="GO:0005634">
    <property type="term" value="C:nucleus"/>
    <property type="evidence" value="ECO:0007669"/>
    <property type="project" value="TreeGrafter"/>
</dbReference>
<proteinExistence type="predicted"/>
<dbReference type="InterPro" id="IPR012677">
    <property type="entry name" value="Nucleotide-bd_a/b_plait_sf"/>
</dbReference>
<gene>
    <name evidence="3" type="ORF">Poli38472_009629</name>
</gene>
<keyword evidence="4" id="KW-1185">Reference proteome</keyword>
<feature type="compositionally biased region" description="Low complexity" evidence="1">
    <location>
        <begin position="436"/>
        <end position="460"/>
    </location>
</feature>
<feature type="region of interest" description="Disordered" evidence="1">
    <location>
        <begin position="526"/>
        <end position="580"/>
    </location>
</feature>
<dbReference type="InterPro" id="IPR022041">
    <property type="entry name" value="Methyltransf_FA"/>
</dbReference>
<protein>
    <recommendedName>
        <fullName evidence="2">Farnesoic acid O-methyl transferase domain-containing protein</fullName>
    </recommendedName>
</protein>
<organism evidence="3 4">
    <name type="scientific">Pythium oligandrum</name>
    <name type="common">Mycoparasitic fungus</name>
    <dbReference type="NCBI Taxonomy" id="41045"/>
    <lineage>
        <taxon>Eukaryota</taxon>
        <taxon>Sar</taxon>
        <taxon>Stramenopiles</taxon>
        <taxon>Oomycota</taxon>
        <taxon>Peronosporomycetes</taxon>
        <taxon>Pythiales</taxon>
        <taxon>Pythiaceae</taxon>
        <taxon>Pythium</taxon>
    </lineage>
</organism>
<dbReference type="OrthoDB" id="422106at2759"/>
<dbReference type="Pfam" id="PF12248">
    <property type="entry name" value="Methyltransf_FA"/>
    <property type="match status" value="1"/>
</dbReference>
<dbReference type="GO" id="GO:0000340">
    <property type="term" value="F:RNA 7-methylguanosine cap binding"/>
    <property type="evidence" value="ECO:0007669"/>
    <property type="project" value="InterPro"/>
</dbReference>
<feature type="domain" description="Farnesoic acid O-methyl transferase" evidence="2">
    <location>
        <begin position="47"/>
        <end position="164"/>
    </location>
</feature>
<dbReference type="InterPro" id="IPR019416">
    <property type="entry name" value="NCBP3"/>
</dbReference>
<dbReference type="EMBL" id="SPLM01000074">
    <property type="protein sequence ID" value="TMW62136.1"/>
    <property type="molecule type" value="Genomic_DNA"/>
</dbReference>
<dbReference type="AlphaFoldDB" id="A0A8K1CEV2"/>
<dbReference type="Gene3D" id="3.30.70.330">
    <property type="match status" value="1"/>
</dbReference>
<dbReference type="PANTHER" id="PTHR16291">
    <property type="entry name" value="NUCLEAR CAP-BINDING PROTEIN SUBUNIT 3"/>
    <property type="match status" value="1"/>
</dbReference>
<feature type="compositionally biased region" description="Polar residues" evidence="1">
    <location>
        <begin position="502"/>
        <end position="516"/>
    </location>
</feature>
<reference evidence="3" key="1">
    <citation type="submission" date="2019-03" db="EMBL/GenBank/DDBJ databases">
        <title>Long read genome sequence of the mycoparasitic Pythium oligandrum ATCC 38472 isolated from sugarbeet rhizosphere.</title>
        <authorList>
            <person name="Gaulin E."/>
        </authorList>
    </citation>
    <scope>NUCLEOTIDE SEQUENCE</scope>
    <source>
        <strain evidence="3">ATCC 38472_TT</strain>
    </source>
</reference>
<feature type="region of interest" description="Disordered" evidence="1">
    <location>
        <begin position="502"/>
        <end position="521"/>
    </location>
</feature>
<evidence type="ECO:0000313" key="4">
    <source>
        <dbReference type="Proteomes" id="UP000794436"/>
    </source>
</evidence>
<feature type="compositionally biased region" description="Basic residues" evidence="1">
    <location>
        <begin position="548"/>
        <end position="580"/>
    </location>
</feature>
<evidence type="ECO:0000259" key="2">
    <source>
        <dbReference type="Pfam" id="PF12248"/>
    </source>
</evidence>
<name>A0A8K1CEV2_PYTOL</name>
<feature type="region of interest" description="Disordered" evidence="1">
    <location>
        <begin position="429"/>
        <end position="483"/>
    </location>
</feature>
<accession>A0A8K1CEV2</accession>
<dbReference type="PANTHER" id="PTHR16291:SF0">
    <property type="entry name" value="NUCLEAR CAP-BINDING PROTEIN SUBUNIT 3"/>
    <property type="match status" value="1"/>
</dbReference>
<feature type="compositionally biased region" description="Basic and acidic residues" evidence="1">
    <location>
        <begin position="528"/>
        <end position="547"/>
    </location>
</feature>
<sequence>METPSEVTLGAFFGRYKGWRSLIDVAVVSTNPEEGGDGALPLPTGAVVVQFEATAKEDLRVGFAAHGSTQWLYEVALGFSGNTEVVVRKAVGSGRGAVKEVDLIKVFSGRTCATEQFVPYWLVVQNGTIVFGVGNDVGVDTVAKVVDPQAEQVHQTAFTTWNQGATIRNLRCELVSTPVAVEQMTPRVVVRSDPFGQEDLLTEEQRNEYLRECDVIQKRVQRFGGEFQAPDIKKYMDPKVIRRLQRTGATERGFATGIDMLSNEEEQKRKARMERFNTPQFAVEYSAETARALQDGLTQEEWAEREAEREKLRERALKFGLDPDANPKSGAKTQNLKPASKKVREERCDIKGDTMIDFRDDAIHVYSLDERFQQVRTNDIMEYFAGFGPWYVEWINDSACTVVFEDAHTAGRALIALGDEIPAQFIKPRRGKGRAEANAAPEAESTPAAEAAPTPAPGADGDIDMDGDDSANASAEPAAMTDAPIDEASAPAEIPDEDFNRSQWRYGQPIGSASQGNEKRWRILLRRATADDFPPEKEGRKYHERRSQPQKRGRGHQQRNRAHPYRRDRGNRRDRRQFDE</sequence>
<feature type="region of interest" description="Disordered" evidence="1">
    <location>
        <begin position="320"/>
        <end position="344"/>
    </location>
</feature>
<evidence type="ECO:0000256" key="1">
    <source>
        <dbReference type="SAM" id="MobiDB-lite"/>
    </source>
</evidence>